<dbReference type="SUPFAM" id="SSF56176">
    <property type="entry name" value="FAD-binding/transporter-associated domain-like"/>
    <property type="match status" value="1"/>
</dbReference>
<dbReference type="InterPro" id="IPR002346">
    <property type="entry name" value="Mopterin_DH_FAD-bd"/>
</dbReference>
<feature type="domain" description="Molybdopterin dehydrogenase FAD-binding" evidence="1">
    <location>
        <begin position="7"/>
        <end position="151"/>
    </location>
</feature>
<protein>
    <submittedName>
        <fullName evidence="2">Molybdopterin dehydrogenase FAD binding domain-containing protein</fullName>
    </submittedName>
</protein>
<dbReference type="Gene3D" id="3.30.465.10">
    <property type="match status" value="1"/>
</dbReference>
<accession>A0A1T4KLV9</accession>
<dbReference type="GO" id="GO:0016491">
    <property type="term" value="F:oxidoreductase activity"/>
    <property type="evidence" value="ECO:0007669"/>
    <property type="project" value="InterPro"/>
</dbReference>
<dbReference type="InterPro" id="IPR036318">
    <property type="entry name" value="FAD-bd_PCMH-like_sf"/>
</dbReference>
<organism evidence="2 3">
    <name type="scientific">Garciella nitratireducens DSM 15102</name>
    <dbReference type="NCBI Taxonomy" id="1121911"/>
    <lineage>
        <taxon>Bacteria</taxon>
        <taxon>Bacillati</taxon>
        <taxon>Bacillota</taxon>
        <taxon>Clostridia</taxon>
        <taxon>Eubacteriales</taxon>
        <taxon>Eubacteriaceae</taxon>
        <taxon>Garciella</taxon>
    </lineage>
</organism>
<dbReference type="EMBL" id="FUWV01000002">
    <property type="protein sequence ID" value="SJZ43381.1"/>
    <property type="molecule type" value="Genomic_DNA"/>
</dbReference>
<sequence length="160" mass="18300">MFTIKRILQPNSINEDYNTLMYKKGNVILGGCAFLRLSSKNIDAAIDLSKLELEKIKDQVDYIEVGAYVTFGDLETHPLLIRNFNGIISKAVENIIEIQFRNIVTVGASVFSKYSFLDFLTALLSLNTEIELYKAGRTSLKKFLERSYEKDILSKIYKEK</sequence>
<gene>
    <name evidence="2" type="ORF">SAMN02745973_00601</name>
</gene>
<dbReference type="AlphaFoldDB" id="A0A1T4KLV9"/>
<dbReference type="RefSeq" id="WP_341456073.1">
    <property type="nucleotide sequence ID" value="NZ_FUWV01000002.1"/>
</dbReference>
<dbReference type="Proteomes" id="UP000196365">
    <property type="component" value="Unassembled WGS sequence"/>
</dbReference>
<dbReference type="GO" id="GO:0050660">
    <property type="term" value="F:flavin adenine dinucleotide binding"/>
    <property type="evidence" value="ECO:0007669"/>
    <property type="project" value="InterPro"/>
</dbReference>
<name>A0A1T4KLV9_9FIRM</name>
<evidence type="ECO:0000313" key="3">
    <source>
        <dbReference type="Proteomes" id="UP000196365"/>
    </source>
</evidence>
<keyword evidence="3" id="KW-1185">Reference proteome</keyword>
<reference evidence="2 3" key="1">
    <citation type="submission" date="2017-02" db="EMBL/GenBank/DDBJ databases">
        <authorList>
            <person name="Peterson S.W."/>
        </authorList>
    </citation>
    <scope>NUCLEOTIDE SEQUENCE [LARGE SCALE GENOMIC DNA]</scope>
    <source>
        <strain evidence="2 3">DSM 15102</strain>
    </source>
</reference>
<proteinExistence type="predicted"/>
<evidence type="ECO:0000313" key="2">
    <source>
        <dbReference type="EMBL" id="SJZ43381.1"/>
    </source>
</evidence>
<dbReference type="InterPro" id="IPR016169">
    <property type="entry name" value="FAD-bd_PCMH_sub2"/>
</dbReference>
<evidence type="ECO:0000259" key="1">
    <source>
        <dbReference type="Pfam" id="PF00941"/>
    </source>
</evidence>
<dbReference type="Pfam" id="PF00941">
    <property type="entry name" value="FAD_binding_5"/>
    <property type="match status" value="1"/>
</dbReference>